<sequence length="734" mass="82798">MSFIKFVETVLLLLGKSAIQKFFLSCSKENYGASRIQTWILSVIRRNVQSLQIIYDGENFVFPDLIYNQDSVAELKLRARSCTFRLPHSVHFSSLKILDLHWVTFHNESHSELEELHITLPALNLLTLRYCKWLNTKTVHIDALALRVFIIEEDRDWNATCQRVLKMRAPRLAKFRCRGTSSADVVFLGPSSIVDAVLGLGTLLLYEVDIRSKMRELACTLLRQFSRVKFLTLGSGTIENITLKKGEAEQGTLPQYTFPCLKVVKFNRYYGEDDELEFAKFLLKNAKVLEEMTIATIIGSKKIEKTKKRLLPFIKGSRCSLIVVAVVGDRLLEAISFSGIPSIAGGVFSGGRSEMEFPARSDNRLEFPFQDSETAGFQKAVDGQGSEYSARSHGPKGFGGKPETQIQNGDFEKSISSIDRATKAKEAWDILEDEYHGDGKNKEEVIKPREVPFEEDLQGEEEEMKMKEKDLEKEEEEAKIILIEMVMVKFLGNGCRNHMVADKNVFLDMDNTFRSHVKLGNGALVEAKGKGTISVQTNEGSRFIRDVLLVPELDQNLLSVVQLLEHGYKLDFVGDGCVIYDNGKPRKSNSGYCFSLGSGMFSCVSKKQQSDAQSSAEAEYVSASLATSQAIWLRRILEDVGEKQEGGTKLFCDNKSAIAMAKNPVYHSQTRHIAIKHHFIREAIDDGEIKLEFCRSEEQVAGIFTKVLPREKFQKFREALGVMRQHIKGENVEI</sequence>
<dbReference type="Proteomes" id="UP001187471">
    <property type="component" value="Unassembled WGS sequence"/>
</dbReference>
<feature type="domain" description="FBD" evidence="4">
    <location>
        <begin position="255"/>
        <end position="325"/>
    </location>
</feature>
<dbReference type="Pfam" id="PF22936">
    <property type="entry name" value="Pol_BBD"/>
    <property type="match status" value="1"/>
</dbReference>
<accession>A0AA88SN93</accession>
<comment type="caution">
    <text evidence="5">The sequence shown here is derived from an EMBL/GenBank/DDBJ whole genome shotgun (WGS) entry which is preliminary data.</text>
</comment>
<dbReference type="InterPro" id="IPR006566">
    <property type="entry name" value="FBD"/>
</dbReference>
<organism evidence="5 6">
    <name type="scientific">Escallonia rubra</name>
    <dbReference type="NCBI Taxonomy" id="112253"/>
    <lineage>
        <taxon>Eukaryota</taxon>
        <taxon>Viridiplantae</taxon>
        <taxon>Streptophyta</taxon>
        <taxon>Embryophyta</taxon>
        <taxon>Tracheophyta</taxon>
        <taxon>Spermatophyta</taxon>
        <taxon>Magnoliopsida</taxon>
        <taxon>eudicotyledons</taxon>
        <taxon>Gunneridae</taxon>
        <taxon>Pentapetalae</taxon>
        <taxon>asterids</taxon>
        <taxon>campanulids</taxon>
        <taxon>Escalloniales</taxon>
        <taxon>Escalloniaceae</taxon>
        <taxon>Escallonia</taxon>
    </lineage>
</organism>
<dbReference type="PANTHER" id="PTHR11439:SF463">
    <property type="entry name" value="REVERSE TRANSCRIPTASE TY1_COPIA-TYPE DOMAIN-CONTAINING PROTEIN"/>
    <property type="match status" value="1"/>
</dbReference>
<proteinExistence type="predicted"/>
<dbReference type="CDD" id="cd09272">
    <property type="entry name" value="RNase_HI_RT_Ty1"/>
    <property type="match status" value="1"/>
</dbReference>
<feature type="coiled-coil region" evidence="1">
    <location>
        <begin position="454"/>
        <end position="484"/>
    </location>
</feature>
<dbReference type="EMBL" id="JAVXUO010000157">
    <property type="protein sequence ID" value="KAK2994930.1"/>
    <property type="molecule type" value="Genomic_DNA"/>
</dbReference>
<evidence type="ECO:0000259" key="4">
    <source>
        <dbReference type="SMART" id="SM00579"/>
    </source>
</evidence>
<feature type="chain" id="PRO_5041658010" description="FBD domain-containing protein" evidence="3">
    <location>
        <begin position="20"/>
        <end position="734"/>
    </location>
</feature>
<reference evidence="5" key="1">
    <citation type="submission" date="2022-12" db="EMBL/GenBank/DDBJ databases">
        <title>Draft genome assemblies for two species of Escallonia (Escalloniales).</title>
        <authorList>
            <person name="Chanderbali A."/>
            <person name="Dervinis C."/>
            <person name="Anghel I."/>
            <person name="Soltis D."/>
            <person name="Soltis P."/>
            <person name="Zapata F."/>
        </authorList>
    </citation>
    <scope>NUCLEOTIDE SEQUENCE</scope>
    <source>
        <strain evidence="5">UCBG92.1500</strain>
        <tissue evidence="5">Leaf</tissue>
    </source>
</reference>
<dbReference type="InterPro" id="IPR054722">
    <property type="entry name" value="PolX-like_BBD"/>
</dbReference>
<dbReference type="Pfam" id="PF08387">
    <property type="entry name" value="FBD"/>
    <property type="match status" value="1"/>
</dbReference>
<dbReference type="SMART" id="SM00579">
    <property type="entry name" value="FBD"/>
    <property type="match status" value="1"/>
</dbReference>
<evidence type="ECO:0000256" key="1">
    <source>
        <dbReference type="SAM" id="Coils"/>
    </source>
</evidence>
<gene>
    <name evidence="5" type="ORF">RJ640_004484</name>
</gene>
<dbReference type="PANTHER" id="PTHR11439">
    <property type="entry name" value="GAG-POL-RELATED RETROTRANSPOSON"/>
    <property type="match status" value="1"/>
</dbReference>
<evidence type="ECO:0000256" key="3">
    <source>
        <dbReference type="SAM" id="SignalP"/>
    </source>
</evidence>
<dbReference type="AlphaFoldDB" id="A0AA88SN93"/>
<protein>
    <recommendedName>
        <fullName evidence="4">FBD domain-containing protein</fullName>
    </recommendedName>
</protein>
<dbReference type="InterPro" id="IPR055357">
    <property type="entry name" value="LRR_At1g61320_AtMIF1"/>
</dbReference>
<name>A0AA88SN93_9ASTE</name>
<evidence type="ECO:0000313" key="6">
    <source>
        <dbReference type="Proteomes" id="UP001187471"/>
    </source>
</evidence>
<evidence type="ECO:0000313" key="5">
    <source>
        <dbReference type="EMBL" id="KAK2994930.1"/>
    </source>
</evidence>
<keyword evidence="3" id="KW-0732">Signal</keyword>
<feature type="region of interest" description="Disordered" evidence="2">
    <location>
        <begin position="385"/>
        <end position="407"/>
    </location>
</feature>
<keyword evidence="1" id="KW-0175">Coiled coil</keyword>
<dbReference type="Pfam" id="PF23622">
    <property type="entry name" value="LRR_At1g61320_AtMIF1"/>
    <property type="match status" value="1"/>
</dbReference>
<evidence type="ECO:0000256" key="2">
    <source>
        <dbReference type="SAM" id="MobiDB-lite"/>
    </source>
</evidence>
<feature type="signal peptide" evidence="3">
    <location>
        <begin position="1"/>
        <end position="19"/>
    </location>
</feature>
<keyword evidence="6" id="KW-1185">Reference proteome</keyword>